<protein>
    <submittedName>
        <fullName evidence="10">Uncharacterized sulfatase</fullName>
    </submittedName>
</protein>
<gene>
    <name evidence="10" type="ORF">SAMN02745781_01877</name>
</gene>
<dbReference type="PANTHER" id="PTHR42693:SF42">
    <property type="entry name" value="ARYLSULFATASE G"/>
    <property type="match status" value="1"/>
</dbReference>
<dbReference type="InterPro" id="IPR024607">
    <property type="entry name" value="Sulfatase_CS"/>
</dbReference>
<dbReference type="SUPFAM" id="SSF53649">
    <property type="entry name" value="Alkaline phosphatase-like"/>
    <property type="match status" value="1"/>
</dbReference>
<comment type="similarity">
    <text evidence="2">Belongs to the sulfatase family.</text>
</comment>
<dbReference type="GO" id="GO:0004065">
    <property type="term" value="F:arylsulfatase activity"/>
    <property type="evidence" value="ECO:0007669"/>
    <property type="project" value="TreeGrafter"/>
</dbReference>
<feature type="domain" description="Sulfatase N-terminal" evidence="9">
    <location>
        <begin position="34"/>
        <end position="389"/>
    </location>
</feature>
<evidence type="ECO:0000313" key="10">
    <source>
        <dbReference type="EMBL" id="SHF27153.1"/>
    </source>
</evidence>
<dbReference type="GO" id="GO:0046872">
    <property type="term" value="F:metal ion binding"/>
    <property type="evidence" value="ECO:0007669"/>
    <property type="project" value="UniProtKB-KW"/>
</dbReference>
<evidence type="ECO:0000256" key="6">
    <source>
        <dbReference type="ARBA" id="ARBA00022837"/>
    </source>
</evidence>
<proteinExistence type="inferred from homology"/>
<evidence type="ECO:0000256" key="8">
    <source>
        <dbReference type="SAM" id="SignalP"/>
    </source>
</evidence>
<dbReference type="InterPro" id="IPR000917">
    <property type="entry name" value="Sulfatase_N"/>
</dbReference>
<dbReference type="RefSeq" id="WP_083571261.1">
    <property type="nucleotide sequence ID" value="NZ_FQUH01000007.1"/>
</dbReference>
<feature type="signal peptide" evidence="8">
    <location>
        <begin position="1"/>
        <end position="26"/>
    </location>
</feature>
<dbReference type="Gene3D" id="3.30.1120.10">
    <property type="match status" value="1"/>
</dbReference>
<evidence type="ECO:0000256" key="5">
    <source>
        <dbReference type="ARBA" id="ARBA00022801"/>
    </source>
</evidence>
<dbReference type="InterPro" id="IPR017850">
    <property type="entry name" value="Alkaline_phosphatase_core_sf"/>
</dbReference>
<dbReference type="InterPro" id="IPR050738">
    <property type="entry name" value="Sulfatase"/>
</dbReference>
<evidence type="ECO:0000256" key="1">
    <source>
        <dbReference type="ARBA" id="ARBA00001913"/>
    </source>
</evidence>
<evidence type="ECO:0000256" key="4">
    <source>
        <dbReference type="ARBA" id="ARBA00022729"/>
    </source>
</evidence>
<dbReference type="PANTHER" id="PTHR42693">
    <property type="entry name" value="ARYLSULFATASE FAMILY MEMBER"/>
    <property type="match status" value="1"/>
</dbReference>
<keyword evidence="5" id="KW-0378">Hydrolase</keyword>
<organism evidence="10 11">
    <name type="scientific">Vibrio gazogenes DSM 21264 = NBRC 103151</name>
    <dbReference type="NCBI Taxonomy" id="1123492"/>
    <lineage>
        <taxon>Bacteria</taxon>
        <taxon>Pseudomonadati</taxon>
        <taxon>Pseudomonadota</taxon>
        <taxon>Gammaproteobacteria</taxon>
        <taxon>Vibrionales</taxon>
        <taxon>Vibrionaceae</taxon>
        <taxon>Vibrio</taxon>
    </lineage>
</organism>
<dbReference type="Gene3D" id="3.40.720.10">
    <property type="entry name" value="Alkaline Phosphatase, subunit A"/>
    <property type="match status" value="1"/>
</dbReference>
<keyword evidence="3" id="KW-0479">Metal-binding</keyword>
<feature type="chain" id="PRO_5012386575" evidence="8">
    <location>
        <begin position="27"/>
        <end position="501"/>
    </location>
</feature>
<comment type="PTM">
    <text evidence="7">The conversion to 3-oxoalanine (also known as C-formylglycine, FGly), of a serine or cysteine residue in prokaryotes and of a cysteine residue in eukaryotes, is critical for catalytic activity.</text>
</comment>
<evidence type="ECO:0000313" key="11">
    <source>
        <dbReference type="Proteomes" id="UP000184159"/>
    </source>
</evidence>
<dbReference type="PROSITE" id="PS00523">
    <property type="entry name" value="SULFATASE_1"/>
    <property type="match status" value="1"/>
</dbReference>
<keyword evidence="4 8" id="KW-0732">Signal</keyword>
<sequence length="501" mass="55843">MKIKNIAIGVSVAVASMTGMTPLAVASQHSAEKPNVIILFTDDMGWADIGLQGSKTPTPNLDKLAKTGQRWTNFYVSSPISSPSRGGLLTGRLGPKTGLYGTTAPGVFIEGDPDGFPKTEVTIADSLKTNGYDTVMYGKWHLGSNADSFPTRHGFDWWYGIPASNDRYSTITPNQLEMNALMKNDPKAAHAAWVKGMPAYILPKQEYWDVPLYMSYEAKDTINGKYIDYKVPGGMKQATFTKNITSRAKDYIAEHKHQKNPFFMFMSYPQTHTPLFGSPEFVGKGHNRYGDILLEIDWSVGQIMDQLEKQGIADNTIVMFTSDNGPWWMWNKWGLAGQKGDLRDAKGTQYEGGMRVPFIVNWKGHLKNEVVDGIGSTLDILPTIMSLTGTHHPVKDLDGFDISKTWLKGDKSARTIMPYYVLGQFTAFRMGDYKVVFGERKGRKGVVWLNEPTLYNLKEDPNETINLAQRSPKILTEVVSAAKIFKENMPKPKAPLFNPNS</sequence>
<keyword evidence="6" id="KW-0106">Calcium</keyword>
<evidence type="ECO:0000256" key="3">
    <source>
        <dbReference type="ARBA" id="ARBA00022723"/>
    </source>
</evidence>
<name>A0A1M5AA67_VIBGA</name>
<evidence type="ECO:0000256" key="7">
    <source>
        <dbReference type="PIRSR" id="PIRSR600917-52"/>
    </source>
</evidence>
<reference evidence="11" key="1">
    <citation type="submission" date="2016-11" db="EMBL/GenBank/DDBJ databases">
        <authorList>
            <person name="Varghese N."/>
            <person name="Submissions S."/>
        </authorList>
    </citation>
    <scope>NUCLEOTIDE SEQUENCE [LARGE SCALE GENOMIC DNA]</scope>
    <source>
        <strain evidence="11">DSM 21264</strain>
    </source>
</reference>
<evidence type="ECO:0000256" key="2">
    <source>
        <dbReference type="ARBA" id="ARBA00008779"/>
    </source>
</evidence>
<feature type="modified residue" description="3-oxoalanine (Ser)" evidence="7">
    <location>
        <position position="81"/>
    </location>
</feature>
<accession>A0A1M5AA67</accession>
<dbReference type="Pfam" id="PF00884">
    <property type="entry name" value="Sulfatase"/>
    <property type="match status" value="1"/>
</dbReference>
<comment type="cofactor">
    <cofactor evidence="1">
        <name>Ca(2+)</name>
        <dbReference type="ChEBI" id="CHEBI:29108"/>
    </cofactor>
</comment>
<evidence type="ECO:0000259" key="9">
    <source>
        <dbReference type="Pfam" id="PF00884"/>
    </source>
</evidence>
<keyword evidence="11" id="KW-1185">Reference proteome</keyword>
<dbReference type="Proteomes" id="UP000184159">
    <property type="component" value="Unassembled WGS sequence"/>
</dbReference>
<dbReference type="AlphaFoldDB" id="A0A1M5AA67"/>
<dbReference type="EMBL" id="FQUH01000007">
    <property type="protein sequence ID" value="SHF27153.1"/>
    <property type="molecule type" value="Genomic_DNA"/>
</dbReference>